<proteinExistence type="predicted"/>
<name>A0ABW1ZQF7_9DEIO</name>
<dbReference type="Proteomes" id="UP001596317">
    <property type="component" value="Unassembled WGS sequence"/>
</dbReference>
<dbReference type="RefSeq" id="WP_224612088.1">
    <property type="nucleotide sequence ID" value="NZ_JAIQXV010000023.1"/>
</dbReference>
<accession>A0ABW1ZQF7</accession>
<organism evidence="1 2">
    <name type="scientific">Deinococcus multiflagellatus</name>
    <dbReference type="NCBI Taxonomy" id="1656887"/>
    <lineage>
        <taxon>Bacteria</taxon>
        <taxon>Thermotogati</taxon>
        <taxon>Deinococcota</taxon>
        <taxon>Deinococci</taxon>
        <taxon>Deinococcales</taxon>
        <taxon>Deinococcaceae</taxon>
        <taxon>Deinococcus</taxon>
    </lineage>
</organism>
<comment type="caution">
    <text evidence="1">The sequence shown here is derived from an EMBL/GenBank/DDBJ whole genome shotgun (WGS) entry which is preliminary data.</text>
</comment>
<evidence type="ECO:0000313" key="2">
    <source>
        <dbReference type="Proteomes" id="UP001596317"/>
    </source>
</evidence>
<reference evidence="2" key="1">
    <citation type="journal article" date="2019" name="Int. J. Syst. Evol. Microbiol.">
        <title>The Global Catalogue of Microorganisms (GCM) 10K type strain sequencing project: providing services to taxonomists for standard genome sequencing and annotation.</title>
        <authorList>
            <consortium name="The Broad Institute Genomics Platform"/>
            <consortium name="The Broad Institute Genome Sequencing Center for Infectious Disease"/>
            <person name="Wu L."/>
            <person name="Ma J."/>
        </authorList>
    </citation>
    <scope>NUCLEOTIDE SEQUENCE [LARGE SCALE GENOMIC DNA]</scope>
    <source>
        <strain evidence="2">CCUG 63830</strain>
    </source>
</reference>
<dbReference type="EMBL" id="JBHSWB010000002">
    <property type="protein sequence ID" value="MFC6662450.1"/>
    <property type="molecule type" value="Genomic_DNA"/>
</dbReference>
<protein>
    <submittedName>
        <fullName evidence="1">Uncharacterized protein</fullName>
    </submittedName>
</protein>
<evidence type="ECO:0000313" key="1">
    <source>
        <dbReference type="EMBL" id="MFC6662450.1"/>
    </source>
</evidence>
<keyword evidence="2" id="KW-1185">Reference proteome</keyword>
<gene>
    <name evidence="1" type="ORF">ACFP90_20565</name>
</gene>
<sequence>MTSERPEYTLSLTHKLAEPDPAWLEAIRYGGTYRIRGYTTEEGAVRTLFAFDVAPSRLSRLKDVVAAALQPRQDVLTLTEWKVAIESGRSEAGLPQLSITFDQGPFRSTWYLREGTVTSAVAGGPITHLTEVSDFQRLLA</sequence>